<dbReference type="EMBL" id="GBRH01171247">
    <property type="protein sequence ID" value="JAE26649.1"/>
    <property type="molecule type" value="Transcribed_RNA"/>
</dbReference>
<proteinExistence type="predicted"/>
<reference evidence="1" key="1">
    <citation type="submission" date="2014-09" db="EMBL/GenBank/DDBJ databases">
        <authorList>
            <person name="Magalhaes I.L.F."/>
            <person name="Oliveira U."/>
            <person name="Santos F.R."/>
            <person name="Vidigal T.H.D.A."/>
            <person name="Brescovit A.D."/>
            <person name="Santos A.J."/>
        </authorList>
    </citation>
    <scope>NUCLEOTIDE SEQUENCE</scope>
    <source>
        <tissue evidence="1">Shoot tissue taken approximately 20 cm above the soil surface</tissue>
    </source>
</reference>
<sequence length="23" mass="2722">MLNTVMIVTEKTFFRKDAQFSTN</sequence>
<organism evidence="1">
    <name type="scientific">Arundo donax</name>
    <name type="common">Giant reed</name>
    <name type="synonym">Donax arundinaceus</name>
    <dbReference type="NCBI Taxonomy" id="35708"/>
    <lineage>
        <taxon>Eukaryota</taxon>
        <taxon>Viridiplantae</taxon>
        <taxon>Streptophyta</taxon>
        <taxon>Embryophyta</taxon>
        <taxon>Tracheophyta</taxon>
        <taxon>Spermatophyta</taxon>
        <taxon>Magnoliopsida</taxon>
        <taxon>Liliopsida</taxon>
        <taxon>Poales</taxon>
        <taxon>Poaceae</taxon>
        <taxon>PACMAD clade</taxon>
        <taxon>Arundinoideae</taxon>
        <taxon>Arundineae</taxon>
        <taxon>Arundo</taxon>
    </lineage>
</organism>
<evidence type="ECO:0000313" key="1">
    <source>
        <dbReference type="EMBL" id="JAE26649.1"/>
    </source>
</evidence>
<accession>A0A0A9GSY2</accession>
<reference evidence="1" key="2">
    <citation type="journal article" date="2015" name="Data Brief">
        <title>Shoot transcriptome of the giant reed, Arundo donax.</title>
        <authorList>
            <person name="Barrero R.A."/>
            <person name="Guerrero F.D."/>
            <person name="Moolhuijzen P."/>
            <person name="Goolsby J.A."/>
            <person name="Tidwell J."/>
            <person name="Bellgard S.E."/>
            <person name="Bellgard M.I."/>
        </authorList>
    </citation>
    <scope>NUCLEOTIDE SEQUENCE</scope>
    <source>
        <tissue evidence="1">Shoot tissue taken approximately 20 cm above the soil surface</tissue>
    </source>
</reference>
<protein>
    <submittedName>
        <fullName evidence="1">Uncharacterized protein</fullName>
    </submittedName>
</protein>
<name>A0A0A9GSY2_ARUDO</name>
<dbReference type="AlphaFoldDB" id="A0A0A9GSY2"/>